<keyword evidence="4" id="KW-1185">Reference proteome</keyword>
<evidence type="ECO:0000256" key="2">
    <source>
        <dbReference type="SAM" id="Phobius"/>
    </source>
</evidence>
<sequence length="175" mass="19723">MALPPSQWPCLLLNGPASFSMALPPSLCLIAMACFAMPPASVALPPALALLMRQLLESNLRKRQAQTYILLRHTEEKKEKEEEKGSIAWIVLLAALPARLSPPPLRQSQPALNKRAHARTRGRHRHRHRPRRTTYTAIHRSGSRLSSHASPADTAQRWLRQDEPSSRCHLNPLYD</sequence>
<feature type="transmembrane region" description="Helical" evidence="2">
    <location>
        <begin position="29"/>
        <end position="52"/>
    </location>
</feature>
<keyword evidence="2" id="KW-1133">Transmembrane helix</keyword>
<feature type="compositionally biased region" description="Basic residues" evidence="1">
    <location>
        <begin position="114"/>
        <end position="132"/>
    </location>
</feature>
<dbReference type="EMBL" id="SRLO01000386">
    <property type="protein sequence ID" value="TNN58212.1"/>
    <property type="molecule type" value="Genomic_DNA"/>
</dbReference>
<dbReference type="Proteomes" id="UP000314294">
    <property type="component" value="Unassembled WGS sequence"/>
</dbReference>
<organism evidence="3 4">
    <name type="scientific">Liparis tanakae</name>
    <name type="common">Tanaka's snailfish</name>
    <dbReference type="NCBI Taxonomy" id="230148"/>
    <lineage>
        <taxon>Eukaryota</taxon>
        <taxon>Metazoa</taxon>
        <taxon>Chordata</taxon>
        <taxon>Craniata</taxon>
        <taxon>Vertebrata</taxon>
        <taxon>Euteleostomi</taxon>
        <taxon>Actinopterygii</taxon>
        <taxon>Neopterygii</taxon>
        <taxon>Teleostei</taxon>
        <taxon>Neoteleostei</taxon>
        <taxon>Acanthomorphata</taxon>
        <taxon>Eupercaria</taxon>
        <taxon>Perciformes</taxon>
        <taxon>Cottioidei</taxon>
        <taxon>Cottales</taxon>
        <taxon>Liparidae</taxon>
        <taxon>Liparis</taxon>
    </lineage>
</organism>
<feature type="region of interest" description="Disordered" evidence="1">
    <location>
        <begin position="103"/>
        <end position="164"/>
    </location>
</feature>
<name>A0A4Z2GZZ4_9TELE</name>
<proteinExistence type="predicted"/>
<evidence type="ECO:0000313" key="4">
    <source>
        <dbReference type="Proteomes" id="UP000314294"/>
    </source>
</evidence>
<reference evidence="3 4" key="1">
    <citation type="submission" date="2019-03" db="EMBL/GenBank/DDBJ databases">
        <title>First draft genome of Liparis tanakae, snailfish: a comprehensive survey of snailfish specific genes.</title>
        <authorList>
            <person name="Kim W."/>
            <person name="Song I."/>
            <person name="Jeong J.-H."/>
            <person name="Kim D."/>
            <person name="Kim S."/>
            <person name="Ryu S."/>
            <person name="Song J.Y."/>
            <person name="Lee S.K."/>
        </authorList>
    </citation>
    <scope>NUCLEOTIDE SEQUENCE [LARGE SCALE GENOMIC DNA]</scope>
    <source>
        <tissue evidence="3">Muscle</tissue>
    </source>
</reference>
<comment type="caution">
    <text evidence="3">The sequence shown here is derived from an EMBL/GenBank/DDBJ whole genome shotgun (WGS) entry which is preliminary data.</text>
</comment>
<keyword evidence="2" id="KW-0472">Membrane</keyword>
<evidence type="ECO:0000256" key="1">
    <source>
        <dbReference type="SAM" id="MobiDB-lite"/>
    </source>
</evidence>
<protein>
    <submittedName>
        <fullName evidence="3">Uncharacterized protein</fullName>
    </submittedName>
</protein>
<evidence type="ECO:0000313" key="3">
    <source>
        <dbReference type="EMBL" id="TNN58212.1"/>
    </source>
</evidence>
<accession>A0A4Z2GZZ4</accession>
<keyword evidence="2" id="KW-0812">Transmembrane</keyword>
<gene>
    <name evidence="3" type="ORF">EYF80_031572</name>
</gene>
<dbReference type="AlphaFoldDB" id="A0A4Z2GZZ4"/>